<dbReference type="EMBL" id="UGTJ01000001">
    <property type="protein sequence ID" value="SUB80232.1"/>
    <property type="molecule type" value="Genomic_DNA"/>
</dbReference>
<dbReference type="AlphaFoldDB" id="A0AAQ1ZJL2"/>
<sequence>MKQKIIIAMAGLALLTACIRRQPQRQRAGKIRMEAYVKCIPVKDQGRSDLCWVYAMLATIESERLMMGDSVNLSPAFVARMMMREQATDYYFSRGKHPISLRGMASMTLRYMEKYGMQPYTFEEEKHPADYGTLCRKAMLMGNEAIAHRTGPDNYLARLDNLLDEETNFSPLRFVHMLGAEYTTLQFARSVCLPGDYLSLTSFTHHPFFRSFELETPDNRLRDTFYNLPLDTLMAHIRQALRTGHPVCWEGDISEPGFRSPVNGCLVTEKEEGHTATQQERQRDFDRLLTTDDHAMEMVGMFRLRGRTYFVFKNSWGKNYGNEGFVYLSENYVRMKTITVFMSRNAYKGVPLNQP</sequence>
<evidence type="ECO:0000313" key="2">
    <source>
        <dbReference type="EMBL" id="SUB80232.1"/>
    </source>
</evidence>
<reference evidence="2 3" key="1">
    <citation type="submission" date="2018-06" db="EMBL/GenBank/DDBJ databases">
        <authorList>
            <consortium name="Pathogen Informatics"/>
            <person name="Doyle S."/>
        </authorList>
    </citation>
    <scope>NUCLEOTIDE SEQUENCE [LARGE SCALE GENOMIC DNA]</scope>
    <source>
        <strain evidence="2 3">NCTC13063</strain>
    </source>
</reference>
<dbReference type="GO" id="GO:0008234">
    <property type="term" value="F:cysteine-type peptidase activity"/>
    <property type="evidence" value="ECO:0007669"/>
    <property type="project" value="InterPro"/>
</dbReference>
<dbReference type="GO" id="GO:0006508">
    <property type="term" value="P:proteolysis"/>
    <property type="evidence" value="ECO:0007669"/>
    <property type="project" value="UniProtKB-KW"/>
</dbReference>
<protein>
    <submittedName>
        <fullName evidence="2">Papain family cysteine protease</fullName>
    </submittedName>
</protein>
<name>A0AAQ1ZJL2_9BACT</name>
<dbReference type="InterPro" id="IPR038765">
    <property type="entry name" value="Papain-like_cys_pep_sf"/>
</dbReference>
<feature type="domain" description="Peptidase C1A papain C-terminal" evidence="1">
    <location>
        <begin position="291"/>
        <end position="333"/>
    </location>
</feature>
<evidence type="ECO:0000259" key="1">
    <source>
        <dbReference type="Pfam" id="PF00112"/>
    </source>
</evidence>
<gene>
    <name evidence="2" type="ORF">NCTC13063_01515</name>
</gene>
<dbReference type="Proteomes" id="UP000255283">
    <property type="component" value="Unassembled WGS sequence"/>
</dbReference>
<organism evidence="2 3">
    <name type="scientific">Segatella buccae</name>
    <dbReference type="NCBI Taxonomy" id="28126"/>
    <lineage>
        <taxon>Bacteria</taxon>
        <taxon>Pseudomonadati</taxon>
        <taxon>Bacteroidota</taxon>
        <taxon>Bacteroidia</taxon>
        <taxon>Bacteroidales</taxon>
        <taxon>Prevotellaceae</taxon>
        <taxon>Segatella</taxon>
    </lineage>
</organism>
<dbReference type="Gene3D" id="3.90.70.10">
    <property type="entry name" value="Cysteine proteinases"/>
    <property type="match status" value="1"/>
</dbReference>
<evidence type="ECO:0000313" key="3">
    <source>
        <dbReference type="Proteomes" id="UP000255283"/>
    </source>
</evidence>
<proteinExistence type="predicted"/>
<dbReference type="RefSeq" id="WP_115153739.1">
    <property type="nucleotide sequence ID" value="NZ_UGTJ01000001.1"/>
</dbReference>
<keyword evidence="2" id="KW-0378">Hydrolase</keyword>
<dbReference type="InterPro" id="IPR000668">
    <property type="entry name" value="Peptidase_C1A_C"/>
</dbReference>
<comment type="caution">
    <text evidence="2">The sequence shown here is derived from an EMBL/GenBank/DDBJ whole genome shotgun (WGS) entry which is preliminary data.</text>
</comment>
<accession>A0AAQ1ZJL2</accession>
<dbReference type="SUPFAM" id="SSF54001">
    <property type="entry name" value="Cysteine proteinases"/>
    <property type="match status" value="1"/>
</dbReference>
<dbReference type="Pfam" id="PF00112">
    <property type="entry name" value="Peptidase_C1"/>
    <property type="match status" value="1"/>
</dbReference>
<dbReference type="PROSITE" id="PS51257">
    <property type="entry name" value="PROKAR_LIPOPROTEIN"/>
    <property type="match status" value="1"/>
</dbReference>
<keyword evidence="2" id="KW-0645">Protease</keyword>